<evidence type="ECO:0000256" key="6">
    <source>
        <dbReference type="ARBA" id="ARBA00022989"/>
    </source>
</evidence>
<feature type="binding site" description="covalent" evidence="9">
    <location>
        <position position="263"/>
    </location>
    <ligand>
        <name>heme c</name>
        <dbReference type="ChEBI" id="CHEBI:61717"/>
    </ligand>
</feature>
<proteinExistence type="predicted"/>
<dbReference type="InterPro" id="IPR009056">
    <property type="entry name" value="Cyt_c-like_dom"/>
</dbReference>
<dbReference type="GO" id="GO:0009055">
    <property type="term" value="F:electron transfer activity"/>
    <property type="evidence" value="ECO:0007669"/>
    <property type="project" value="InterPro"/>
</dbReference>
<keyword evidence="12" id="KW-0732">Signal</keyword>
<feature type="domain" description="Cytochrome c" evidence="13">
    <location>
        <begin position="106"/>
        <end position="232"/>
    </location>
</feature>
<dbReference type="AlphaFoldDB" id="A0A1H0ENM4"/>
<dbReference type="PRINTS" id="PR00603">
    <property type="entry name" value="CYTOCHROMEC1"/>
</dbReference>
<evidence type="ECO:0000313" key="14">
    <source>
        <dbReference type="EMBL" id="SDN83919.1"/>
    </source>
</evidence>
<dbReference type="Pfam" id="PF02167">
    <property type="entry name" value="Cytochrom_C1"/>
    <property type="match status" value="1"/>
</dbReference>
<dbReference type="PANTHER" id="PTHR10266">
    <property type="entry name" value="CYTOCHROME C1"/>
    <property type="match status" value="1"/>
</dbReference>
<keyword evidence="5 9" id="KW-0479">Metal-binding</keyword>
<gene>
    <name evidence="14" type="ORF">SAMN05192530_102128</name>
</gene>
<keyword evidence="7 9" id="KW-0408">Iron</keyword>
<feature type="region of interest" description="Disordered" evidence="10">
    <location>
        <begin position="47"/>
        <end position="82"/>
    </location>
</feature>
<evidence type="ECO:0000256" key="5">
    <source>
        <dbReference type="ARBA" id="ARBA00022723"/>
    </source>
</evidence>
<keyword evidence="8 11" id="KW-0472">Membrane</keyword>
<dbReference type="InterPro" id="IPR002326">
    <property type="entry name" value="Cyt_c1"/>
</dbReference>
<organism evidence="14 15">
    <name type="scientific">Aureimonas jatrophae</name>
    <dbReference type="NCBI Taxonomy" id="1166073"/>
    <lineage>
        <taxon>Bacteria</taxon>
        <taxon>Pseudomonadati</taxon>
        <taxon>Pseudomonadota</taxon>
        <taxon>Alphaproteobacteria</taxon>
        <taxon>Hyphomicrobiales</taxon>
        <taxon>Aurantimonadaceae</taxon>
        <taxon>Aureimonas</taxon>
    </lineage>
</organism>
<evidence type="ECO:0000256" key="11">
    <source>
        <dbReference type="SAM" id="Phobius"/>
    </source>
</evidence>
<keyword evidence="3 9" id="KW-0349">Heme</keyword>
<reference evidence="14 15" key="1">
    <citation type="submission" date="2016-10" db="EMBL/GenBank/DDBJ databases">
        <authorList>
            <person name="de Groot N.N."/>
        </authorList>
    </citation>
    <scope>NUCLEOTIDE SEQUENCE [LARGE SCALE GENOMIC DNA]</scope>
    <source>
        <strain evidence="15">L7-484,KACC 16230,DSM 25025</strain>
    </source>
</reference>
<feature type="binding site" description="covalent" evidence="9">
    <location>
        <position position="122"/>
    </location>
    <ligand>
        <name>heme c</name>
        <dbReference type="ChEBI" id="CHEBI:61717"/>
    </ligand>
</feature>
<dbReference type="PANTHER" id="PTHR10266:SF3">
    <property type="entry name" value="CYTOCHROME C1, HEME PROTEIN, MITOCHONDRIAL"/>
    <property type="match status" value="1"/>
</dbReference>
<evidence type="ECO:0000259" key="13">
    <source>
        <dbReference type="PROSITE" id="PS51007"/>
    </source>
</evidence>
<dbReference type="STRING" id="1166073.SAMN05192530_102128"/>
<evidence type="ECO:0000256" key="1">
    <source>
        <dbReference type="ARBA" id="ARBA00004370"/>
    </source>
</evidence>
<feature type="transmembrane region" description="Helical" evidence="11">
    <location>
        <begin position="306"/>
        <end position="325"/>
    </location>
</feature>
<dbReference type="GO" id="GO:0020037">
    <property type="term" value="F:heme binding"/>
    <property type="evidence" value="ECO:0007669"/>
    <property type="project" value="InterPro"/>
</dbReference>
<evidence type="ECO:0000256" key="10">
    <source>
        <dbReference type="SAM" id="MobiDB-lite"/>
    </source>
</evidence>
<evidence type="ECO:0000256" key="12">
    <source>
        <dbReference type="SAM" id="SignalP"/>
    </source>
</evidence>
<keyword evidence="4 11" id="KW-0812">Transmembrane</keyword>
<sequence length="335" mass="35536">MKTRKDPIMNRLHSALLAAGVVLAGLSAPAFAQGEAAPSAAEAGISPAPIEGAAPGSAPESAKGAEAAVGGASEHGGEHATPHYPLKKPAYVDWSFAGPFGHWDLGQLQRGLKVYKEVCSTCHSMNLVSFRNLEALGYSEDQVRALAAEYQITDPAPNAQGESFQRPGIPSDRLPSPYPNPEAAAAALGGAHPPDLSLIAKARAVERGFPNFVFDIFTQYAEAGPDYIHALLTGYGEPVPENVTVQPGTYYNPHFISGPALAMPAPLSEGAVSYDDGAPTTVEQYSRDVTAFLMWTAEPHLVERKATGFVVMIFLIGFAIMLYLVKNRVWASTPH</sequence>
<dbReference type="PROSITE" id="PS51007">
    <property type="entry name" value="CYTC"/>
    <property type="match status" value="1"/>
</dbReference>
<accession>A0A1H0ENM4</accession>
<feature type="binding site" description="covalent" evidence="9">
    <location>
        <position position="119"/>
    </location>
    <ligand>
        <name>heme c</name>
        <dbReference type="ChEBI" id="CHEBI:61717"/>
    </ligand>
</feature>
<dbReference type="GO" id="GO:0016020">
    <property type="term" value="C:membrane"/>
    <property type="evidence" value="ECO:0007669"/>
    <property type="project" value="UniProtKB-SubCell"/>
</dbReference>
<comment type="cofactor">
    <cofactor evidence="9">
        <name>heme c</name>
        <dbReference type="ChEBI" id="CHEBI:61717"/>
    </cofactor>
    <text evidence="9">Binds 1 heme c group covalently per subunit.</text>
</comment>
<feature type="binding site" description="covalent" evidence="9">
    <location>
        <position position="123"/>
    </location>
    <ligand>
        <name>heme c</name>
        <dbReference type="ChEBI" id="CHEBI:61717"/>
    </ligand>
</feature>
<evidence type="ECO:0000256" key="7">
    <source>
        <dbReference type="ARBA" id="ARBA00023004"/>
    </source>
</evidence>
<name>A0A1H0ENM4_9HYPH</name>
<feature type="signal peptide" evidence="12">
    <location>
        <begin position="1"/>
        <end position="32"/>
    </location>
</feature>
<dbReference type="SUPFAM" id="SSF46626">
    <property type="entry name" value="Cytochrome c"/>
    <property type="match status" value="1"/>
</dbReference>
<evidence type="ECO:0000313" key="15">
    <source>
        <dbReference type="Proteomes" id="UP000198793"/>
    </source>
</evidence>
<protein>
    <recommendedName>
        <fullName evidence="2">Cytochrome c1</fullName>
    </recommendedName>
</protein>
<evidence type="ECO:0000256" key="4">
    <source>
        <dbReference type="ARBA" id="ARBA00022692"/>
    </source>
</evidence>
<dbReference type="GO" id="GO:0046872">
    <property type="term" value="F:metal ion binding"/>
    <property type="evidence" value="ECO:0007669"/>
    <property type="project" value="UniProtKB-KW"/>
</dbReference>
<evidence type="ECO:0000256" key="9">
    <source>
        <dbReference type="PIRSR" id="PIRSR602326-1"/>
    </source>
</evidence>
<evidence type="ECO:0000256" key="3">
    <source>
        <dbReference type="ARBA" id="ARBA00022617"/>
    </source>
</evidence>
<keyword evidence="15" id="KW-1185">Reference proteome</keyword>
<dbReference type="EMBL" id="FNIT01000002">
    <property type="protein sequence ID" value="SDN83919.1"/>
    <property type="molecule type" value="Genomic_DNA"/>
</dbReference>
<keyword evidence="6 11" id="KW-1133">Transmembrane helix</keyword>
<comment type="subcellular location">
    <subcellularLocation>
        <location evidence="1">Membrane</location>
    </subcellularLocation>
</comment>
<feature type="chain" id="PRO_5011736229" description="Cytochrome c1" evidence="12">
    <location>
        <begin position="33"/>
        <end position="335"/>
    </location>
</feature>
<evidence type="ECO:0000256" key="8">
    <source>
        <dbReference type="ARBA" id="ARBA00023136"/>
    </source>
</evidence>
<dbReference type="Proteomes" id="UP000198793">
    <property type="component" value="Unassembled WGS sequence"/>
</dbReference>
<evidence type="ECO:0000256" key="2">
    <source>
        <dbReference type="ARBA" id="ARBA00016165"/>
    </source>
</evidence>
<dbReference type="InterPro" id="IPR036909">
    <property type="entry name" value="Cyt_c-like_dom_sf"/>
</dbReference>
<feature type="region of interest" description="Disordered" evidence="10">
    <location>
        <begin position="154"/>
        <end position="182"/>
    </location>
</feature>
<dbReference type="Gene3D" id="1.10.760.10">
    <property type="entry name" value="Cytochrome c-like domain"/>
    <property type="match status" value="1"/>
</dbReference>
<dbReference type="Gene3D" id="1.20.5.100">
    <property type="entry name" value="Cytochrome c1, transmembrane anchor, C-terminal"/>
    <property type="match status" value="1"/>
</dbReference>